<dbReference type="Pfam" id="PF01479">
    <property type="entry name" value="S4"/>
    <property type="match status" value="1"/>
</dbReference>
<dbReference type="PANTHER" id="PTHR21600">
    <property type="entry name" value="MITOCHONDRIAL RNA PSEUDOURIDINE SYNTHASE"/>
    <property type="match status" value="1"/>
</dbReference>
<dbReference type="PROSITE" id="PS01129">
    <property type="entry name" value="PSI_RLU"/>
    <property type="match status" value="1"/>
</dbReference>
<comment type="function">
    <text evidence="5">Responsible for synthesis of pseudouridine from uracil.</text>
</comment>
<protein>
    <recommendedName>
        <fullName evidence="5">Pseudouridine synthase</fullName>
        <ecNumber evidence="5">5.4.99.-</ecNumber>
    </recommendedName>
</protein>
<evidence type="ECO:0000256" key="2">
    <source>
        <dbReference type="ARBA" id="ARBA00023235"/>
    </source>
</evidence>
<dbReference type="CDD" id="cd02869">
    <property type="entry name" value="PseudoU_synth_RluA_like"/>
    <property type="match status" value="1"/>
</dbReference>
<dbReference type="InterPro" id="IPR036986">
    <property type="entry name" value="S4_RNA-bd_sf"/>
</dbReference>
<dbReference type="PANTHER" id="PTHR21600:SF44">
    <property type="entry name" value="RIBOSOMAL LARGE SUBUNIT PSEUDOURIDINE SYNTHASE D"/>
    <property type="match status" value="1"/>
</dbReference>
<sequence>MSEDSDQLIQLTAEVPSDLGGQRLDQVAAQLFDEYSRSRLSAWIKDGRLTVDGAVLRPRDIVHSGAVLALEAEQEAQGEWVAQDIPLNIVYEDEHLLVIDKPAGLVVHPAAGHADGTLLNALLHHVPDIVNVPRAGIVHRLDKDTTGLMVVAKTLQAQTKLVDQLQKRTVSRIYECICIGVITAGGKIDAPIGRSSANRQRMAVIDGGKPAVTHYRVLERFRSHTHVRVKLETGRTHQIRVHMTHVGYPLIGDPLYAGRFRIPPAASQTLVQTLKEFPRQALHARFLELTHPATGQRMKWESPLPDDLVWMLSLLRQDNESFV</sequence>
<dbReference type="RefSeq" id="WP_187807705.1">
    <property type="nucleotide sequence ID" value="NZ_LZEU01000001.1"/>
</dbReference>
<dbReference type="InterPro" id="IPR002942">
    <property type="entry name" value="S4_RNA-bd"/>
</dbReference>
<reference evidence="8 9" key="1">
    <citation type="submission" date="2016-06" db="EMBL/GenBank/DDBJ databases">
        <authorList>
            <person name="Ramos C."/>
            <person name="Pintado A."/>
            <person name="Crespo-Gomez J.I."/>
        </authorList>
    </citation>
    <scope>NUCLEOTIDE SEQUENCE [LARGE SCALE GENOMIC DNA]</scope>
    <source>
        <strain evidence="8 9">AVO110</strain>
    </source>
</reference>
<gene>
    <name evidence="8" type="ORF">A9179_18335</name>
</gene>
<dbReference type="NCBIfam" id="TIGR00005">
    <property type="entry name" value="rluA_subfam"/>
    <property type="match status" value="1"/>
</dbReference>
<feature type="domain" description="RNA-binding S4" evidence="7">
    <location>
        <begin position="22"/>
        <end position="67"/>
    </location>
</feature>
<evidence type="ECO:0000256" key="3">
    <source>
        <dbReference type="ARBA" id="ARBA00036882"/>
    </source>
</evidence>
<evidence type="ECO:0000256" key="5">
    <source>
        <dbReference type="RuleBase" id="RU362028"/>
    </source>
</evidence>
<organism evidence="8 9">
    <name type="scientific">Aquipseudomonas alcaligenes</name>
    <name type="common">Pseudomonas alcaligenes</name>
    <dbReference type="NCBI Taxonomy" id="43263"/>
    <lineage>
        <taxon>Bacteria</taxon>
        <taxon>Pseudomonadati</taxon>
        <taxon>Pseudomonadota</taxon>
        <taxon>Gammaproteobacteria</taxon>
        <taxon>Pseudomonadales</taxon>
        <taxon>Pseudomonadaceae</taxon>
        <taxon>Aquipseudomonas</taxon>
    </lineage>
</organism>
<dbReference type="InterPro" id="IPR006224">
    <property type="entry name" value="PsdUridine_synth_RluA-like_CS"/>
</dbReference>
<accession>A0ABR7S5F1</accession>
<dbReference type="InterPro" id="IPR020103">
    <property type="entry name" value="PsdUridine_synth_cat_dom_sf"/>
</dbReference>
<name>A0ABR7S5F1_AQUAC</name>
<evidence type="ECO:0000259" key="7">
    <source>
        <dbReference type="Pfam" id="PF01479"/>
    </source>
</evidence>
<dbReference type="EC" id="5.4.99.-" evidence="5"/>
<keyword evidence="4" id="KW-0694">RNA-binding</keyword>
<dbReference type="SUPFAM" id="SSF55120">
    <property type="entry name" value="Pseudouridine synthase"/>
    <property type="match status" value="1"/>
</dbReference>
<dbReference type="InterPro" id="IPR050188">
    <property type="entry name" value="RluA_PseudoU_synthase"/>
</dbReference>
<dbReference type="NCBIfam" id="NF008385">
    <property type="entry name" value="PRK11180.1"/>
    <property type="match status" value="1"/>
</dbReference>
<evidence type="ECO:0000259" key="6">
    <source>
        <dbReference type="Pfam" id="PF00849"/>
    </source>
</evidence>
<keyword evidence="2 5" id="KW-0413">Isomerase</keyword>
<comment type="caution">
    <text evidence="8">The sequence shown here is derived from an EMBL/GenBank/DDBJ whole genome shotgun (WGS) entry which is preliminary data.</text>
</comment>
<dbReference type="EMBL" id="LZEU01000001">
    <property type="protein sequence ID" value="MBC9252232.1"/>
    <property type="molecule type" value="Genomic_DNA"/>
</dbReference>
<dbReference type="Gene3D" id="3.30.2350.10">
    <property type="entry name" value="Pseudouridine synthase"/>
    <property type="match status" value="1"/>
</dbReference>
<dbReference type="InterPro" id="IPR006145">
    <property type="entry name" value="PsdUridine_synth_RsuA/RluA"/>
</dbReference>
<comment type="catalytic activity">
    <reaction evidence="3">
        <text>uridine(1911/1915/1917) in 23S rRNA = pseudouridine(1911/1915/1917) in 23S rRNA</text>
        <dbReference type="Rhea" id="RHEA:42524"/>
        <dbReference type="Rhea" id="RHEA-COMP:10097"/>
        <dbReference type="Rhea" id="RHEA-COMP:10098"/>
        <dbReference type="ChEBI" id="CHEBI:65314"/>
        <dbReference type="ChEBI" id="CHEBI:65315"/>
        <dbReference type="EC" id="5.4.99.23"/>
    </reaction>
</comment>
<dbReference type="Proteomes" id="UP000744555">
    <property type="component" value="Unassembled WGS sequence"/>
</dbReference>
<proteinExistence type="inferred from homology"/>
<dbReference type="CDD" id="cd00165">
    <property type="entry name" value="S4"/>
    <property type="match status" value="1"/>
</dbReference>
<dbReference type="PROSITE" id="PS50889">
    <property type="entry name" value="S4"/>
    <property type="match status" value="1"/>
</dbReference>
<feature type="domain" description="Pseudouridine synthase RsuA/RluA-like" evidence="6">
    <location>
        <begin position="95"/>
        <end position="245"/>
    </location>
</feature>
<comment type="similarity">
    <text evidence="1 5">Belongs to the pseudouridine synthase RluA family.</text>
</comment>
<comment type="catalytic activity">
    <reaction evidence="5">
        <text>a uridine in RNA = a pseudouridine in RNA</text>
        <dbReference type="Rhea" id="RHEA:48348"/>
        <dbReference type="Rhea" id="RHEA-COMP:12068"/>
        <dbReference type="Rhea" id="RHEA-COMP:12069"/>
        <dbReference type="ChEBI" id="CHEBI:65314"/>
        <dbReference type="ChEBI" id="CHEBI:65315"/>
    </reaction>
</comment>
<evidence type="ECO:0000256" key="4">
    <source>
        <dbReference type="PROSITE-ProRule" id="PRU00182"/>
    </source>
</evidence>
<dbReference type="Pfam" id="PF00849">
    <property type="entry name" value="PseudoU_synth_2"/>
    <property type="match status" value="1"/>
</dbReference>
<keyword evidence="9" id="KW-1185">Reference proteome</keyword>
<evidence type="ECO:0000313" key="9">
    <source>
        <dbReference type="Proteomes" id="UP000744555"/>
    </source>
</evidence>
<evidence type="ECO:0000256" key="1">
    <source>
        <dbReference type="ARBA" id="ARBA00010876"/>
    </source>
</evidence>
<dbReference type="Gene3D" id="3.10.290.10">
    <property type="entry name" value="RNA-binding S4 domain"/>
    <property type="match status" value="1"/>
</dbReference>
<dbReference type="SUPFAM" id="SSF55174">
    <property type="entry name" value="Alpha-L RNA-binding motif"/>
    <property type="match status" value="1"/>
</dbReference>
<dbReference type="InterPro" id="IPR006225">
    <property type="entry name" value="PsdUridine_synth_RluC/D"/>
</dbReference>
<evidence type="ECO:0000313" key="8">
    <source>
        <dbReference type="EMBL" id="MBC9252232.1"/>
    </source>
</evidence>